<evidence type="ECO:0000313" key="4">
    <source>
        <dbReference type="Proteomes" id="UP000319255"/>
    </source>
</evidence>
<evidence type="ECO:0000259" key="2">
    <source>
        <dbReference type="Pfam" id="PF13439"/>
    </source>
</evidence>
<dbReference type="EMBL" id="VFRP01000017">
    <property type="protein sequence ID" value="TPE49127.1"/>
    <property type="molecule type" value="Genomic_DNA"/>
</dbReference>
<gene>
    <name evidence="3" type="ORF">FJM51_15760</name>
</gene>
<dbReference type="OrthoDB" id="9790710at2"/>
<dbReference type="AlphaFoldDB" id="A0A501WPA8"/>
<dbReference type="InterPro" id="IPR050194">
    <property type="entry name" value="Glycosyltransferase_grp1"/>
</dbReference>
<dbReference type="SUPFAM" id="SSF53756">
    <property type="entry name" value="UDP-Glycosyltransferase/glycogen phosphorylase"/>
    <property type="match status" value="1"/>
</dbReference>
<dbReference type="Pfam" id="PF00534">
    <property type="entry name" value="Glycos_transf_1"/>
    <property type="match status" value="1"/>
</dbReference>
<name>A0A501WPA8_9RHOB</name>
<comment type="caution">
    <text evidence="3">The sequence shown here is derived from an EMBL/GenBank/DDBJ whole genome shotgun (WGS) entry which is preliminary data.</text>
</comment>
<feature type="domain" description="Glycosyl transferase family 1" evidence="1">
    <location>
        <begin position="202"/>
        <end position="328"/>
    </location>
</feature>
<sequence length="402" mass="44182">MKVAIVHYWLIGMRGGERVLEALCALYPEAVIITHVADRAALSERILRHEIRETFIARLPGARKHYQKYLPLMPLALEMVDLSEFDLVISSESGPAKGVIPRPDALHVCYCHSPMRYVWDHFHVYRARAGRLTRWMMPLIAHRLRIWDVTSAARVDAFVANSHFIAQRIGTYYRREATVVAPPVAVDEFTPVAPEAVGDHYLLAGELVSYKRPDLAVEAFTRSGRKLRVIGDGDQRRALEAMAGPNVEFLGKVPFSRLREEFATCRALVFPGEEDFGIIPVELMAAGRPVIAYGRGGALDSVVPGVTGHFFAEQTPAALEEAVEEFESGLLPELDGAAIRAHAESFAPEVFARGIQAAVAAAFVATGKGVPVAGTSPARRRRLAAANGSRLDLEVPNRKSFA</sequence>
<keyword evidence="4" id="KW-1185">Reference proteome</keyword>
<feature type="domain" description="Glycosyltransferase subfamily 4-like N-terminal" evidence="2">
    <location>
        <begin position="15"/>
        <end position="185"/>
    </location>
</feature>
<evidence type="ECO:0000259" key="1">
    <source>
        <dbReference type="Pfam" id="PF00534"/>
    </source>
</evidence>
<evidence type="ECO:0000313" key="3">
    <source>
        <dbReference type="EMBL" id="TPE49127.1"/>
    </source>
</evidence>
<reference evidence="3 4" key="1">
    <citation type="submission" date="2019-06" db="EMBL/GenBank/DDBJ databases">
        <title>A novel bacterium of genus Amaricoccus, isolated from marine sediment.</title>
        <authorList>
            <person name="Huang H."/>
            <person name="Mo K."/>
            <person name="Hu Y."/>
        </authorList>
    </citation>
    <scope>NUCLEOTIDE SEQUENCE [LARGE SCALE GENOMIC DNA]</scope>
    <source>
        <strain evidence="3 4">HB172011</strain>
    </source>
</reference>
<keyword evidence="3" id="KW-0808">Transferase</keyword>
<dbReference type="InterPro" id="IPR001296">
    <property type="entry name" value="Glyco_trans_1"/>
</dbReference>
<protein>
    <submittedName>
        <fullName evidence="3">Glycosyltransferase family 4 protein</fullName>
    </submittedName>
</protein>
<accession>A0A501WPA8</accession>
<dbReference type="PANTHER" id="PTHR45947:SF3">
    <property type="entry name" value="SULFOQUINOVOSYL TRANSFERASE SQD2"/>
    <property type="match status" value="1"/>
</dbReference>
<organism evidence="3 4">
    <name type="scientific">Amaricoccus solimangrovi</name>
    <dbReference type="NCBI Taxonomy" id="2589815"/>
    <lineage>
        <taxon>Bacteria</taxon>
        <taxon>Pseudomonadati</taxon>
        <taxon>Pseudomonadota</taxon>
        <taxon>Alphaproteobacteria</taxon>
        <taxon>Rhodobacterales</taxon>
        <taxon>Paracoccaceae</taxon>
        <taxon>Amaricoccus</taxon>
    </lineage>
</organism>
<dbReference type="GO" id="GO:0016757">
    <property type="term" value="F:glycosyltransferase activity"/>
    <property type="evidence" value="ECO:0007669"/>
    <property type="project" value="InterPro"/>
</dbReference>
<dbReference type="InterPro" id="IPR028098">
    <property type="entry name" value="Glyco_trans_4-like_N"/>
</dbReference>
<dbReference type="PANTHER" id="PTHR45947">
    <property type="entry name" value="SULFOQUINOVOSYL TRANSFERASE SQD2"/>
    <property type="match status" value="1"/>
</dbReference>
<dbReference type="RefSeq" id="WP_140455100.1">
    <property type="nucleotide sequence ID" value="NZ_VFRP01000017.1"/>
</dbReference>
<dbReference type="Gene3D" id="3.40.50.2000">
    <property type="entry name" value="Glycogen Phosphorylase B"/>
    <property type="match status" value="2"/>
</dbReference>
<dbReference type="Pfam" id="PF13439">
    <property type="entry name" value="Glyco_transf_4"/>
    <property type="match status" value="1"/>
</dbReference>
<proteinExistence type="predicted"/>
<dbReference type="Proteomes" id="UP000319255">
    <property type="component" value="Unassembled WGS sequence"/>
</dbReference>